<dbReference type="RefSeq" id="XP_013756554.1">
    <property type="nucleotide sequence ID" value="XM_013901100.1"/>
</dbReference>
<evidence type="ECO:0000256" key="1">
    <source>
        <dbReference type="SAM" id="MobiDB-lite"/>
    </source>
</evidence>
<gene>
    <name evidence="2" type="ORF">AMSG_12023</name>
</gene>
<dbReference type="Proteomes" id="UP000054408">
    <property type="component" value="Unassembled WGS sequence"/>
</dbReference>
<evidence type="ECO:0000313" key="3">
    <source>
        <dbReference type="Proteomes" id="UP000054408"/>
    </source>
</evidence>
<accession>A0A0L0DFI7</accession>
<protein>
    <submittedName>
        <fullName evidence="2">Uncharacterized protein</fullName>
    </submittedName>
</protein>
<reference evidence="2 3" key="1">
    <citation type="submission" date="2010-05" db="EMBL/GenBank/DDBJ databases">
        <title>The Genome Sequence of Thecamonas trahens ATCC 50062.</title>
        <authorList>
            <consortium name="The Broad Institute Genome Sequencing Platform"/>
            <person name="Russ C."/>
            <person name="Cuomo C."/>
            <person name="Shea T."/>
            <person name="Young S.K."/>
            <person name="Zeng Q."/>
            <person name="Koehrsen M."/>
            <person name="Haas B."/>
            <person name="Borodovsky M."/>
            <person name="Guigo R."/>
            <person name="Alvarado L."/>
            <person name="Berlin A."/>
            <person name="Bochicchio J."/>
            <person name="Borenstein D."/>
            <person name="Chapman S."/>
            <person name="Chen Z."/>
            <person name="Freedman E."/>
            <person name="Gellesch M."/>
            <person name="Goldberg J."/>
            <person name="Griggs A."/>
            <person name="Gujja S."/>
            <person name="Heilman E."/>
            <person name="Heiman D."/>
            <person name="Hepburn T."/>
            <person name="Howarth C."/>
            <person name="Jen D."/>
            <person name="Larson L."/>
            <person name="Mehta T."/>
            <person name="Park D."/>
            <person name="Pearson M."/>
            <person name="Roberts A."/>
            <person name="Saif S."/>
            <person name="Shenoy N."/>
            <person name="Sisk P."/>
            <person name="Stolte C."/>
            <person name="Sykes S."/>
            <person name="Thomson T."/>
            <person name="Walk T."/>
            <person name="White J."/>
            <person name="Yandava C."/>
            <person name="Burger G."/>
            <person name="Gray M.W."/>
            <person name="Holland P.W.H."/>
            <person name="King N."/>
            <person name="Lang F.B.F."/>
            <person name="Roger A.J."/>
            <person name="Ruiz-Trillo I."/>
            <person name="Lander E."/>
            <person name="Nusbaum C."/>
        </authorList>
    </citation>
    <scope>NUCLEOTIDE SEQUENCE [LARGE SCALE GENOMIC DNA]</scope>
    <source>
        <strain evidence="2 3">ATCC 50062</strain>
    </source>
</reference>
<dbReference type="GeneID" id="25569938"/>
<sequence length="104" mass="10949">MSGGEGWRSVAGELLQSREREQSLSLRSALKGLRRHVPPGKNAAADATAAAELALPPPASRGAAAGRRATGRRNASVRKEAAKARKVRKWSAAHPEWVPSSSSS</sequence>
<organism evidence="2 3">
    <name type="scientific">Thecamonas trahens ATCC 50062</name>
    <dbReference type="NCBI Taxonomy" id="461836"/>
    <lineage>
        <taxon>Eukaryota</taxon>
        <taxon>Apusozoa</taxon>
        <taxon>Apusomonadida</taxon>
        <taxon>Apusomonadidae</taxon>
        <taxon>Thecamonas</taxon>
    </lineage>
</organism>
<dbReference type="AlphaFoldDB" id="A0A0L0DFI7"/>
<evidence type="ECO:0000313" key="2">
    <source>
        <dbReference type="EMBL" id="KNC51005.1"/>
    </source>
</evidence>
<name>A0A0L0DFI7_THETB</name>
<dbReference type="EMBL" id="GL349464">
    <property type="protein sequence ID" value="KNC51005.1"/>
    <property type="molecule type" value="Genomic_DNA"/>
</dbReference>
<feature type="region of interest" description="Disordered" evidence="1">
    <location>
        <begin position="52"/>
        <end position="104"/>
    </location>
</feature>
<keyword evidence="3" id="KW-1185">Reference proteome</keyword>
<feature type="compositionally biased region" description="Low complexity" evidence="1">
    <location>
        <begin position="52"/>
        <end position="74"/>
    </location>
</feature>
<proteinExistence type="predicted"/>
<feature type="region of interest" description="Disordered" evidence="1">
    <location>
        <begin position="1"/>
        <end position="23"/>
    </location>
</feature>